<dbReference type="InterPro" id="IPR051286">
    <property type="entry name" value="JAK"/>
</dbReference>
<evidence type="ECO:0000256" key="13">
    <source>
        <dbReference type="PROSITE-ProRule" id="PRU10141"/>
    </source>
</evidence>
<keyword evidence="7 12" id="KW-0067">ATP-binding</keyword>
<dbReference type="PANTHER" id="PTHR45807">
    <property type="entry name" value="TYROSINE-PROTEIN KINASE HOPSCOTCH"/>
    <property type="match status" value="1"/>
</dbReference>
<dbReference type="InterPro" id="IPR011009">
    <property type="entry name" value="Kinase-like_dom_sf"/>
</dbReference>
<reference evidence="17" key="3">
    <citation type="submission" date="2025-08" db="UniProtKB">
        <authorList>
            <consortium name="Ensembl"/>
        </authorList>
    </citation>
    <scope>IDENTIFICATION</scope>
</reference>
<dbReference type="FunFam" id="3.30.200.20:FF:000135">
    <property type="entry name" value="Tyrosine-protein kinase"/>
    <property type="match status" value="1"/>
</dbReference>
<keyword evidence="3" id="KW-0808">Transferase</keyword>
<dbReference type="SMART" id="SM00295">
    <property type="entry name" value="B41"/>
    <property type="match status" value="1"/>
</dbReference>
<keyword evidence="5 12" id="KW-0547">Nucleotide-binding</keyword>
<evidence type="ECO:0000256" key="14">
    <source>
        <dbReference type="SAM" id="MobiDB-lite"/>
    </source>
</evidence>
<keyword evidence="6" id="KW-0418">Kinase</keyword>
<dbReference type="GO" id="GO:0005829">
    <property type="term" value="C:cytosol"/>
    <property type="evidence" value="ECO:0007669"/>
    <property type="project" value="TreeGrafter"/>
</dbReference>
<dbReference type="Pfam" id="PF18379">
    <property type="entry name" value="FERM_F1"/>
    <property type="match status" value="1"/>
</dbReference>
<evidence type="ECO:0000259" key="16">
    <source>
        <dbReference type="PROSITE" id="PS50057"/>
    </source>
</evidence>
<protein>
    <recommendedName>
        <fullName evidence="1">non-specific protein-tyrosine kinase</fullName>
        <ecNumber evidence="1">2.7.10.2</ecNumber>
    </recommendedName>
</protein>
<dbReference type="CDD" id="cd05038">
    <property type="entry name" value="PTKc_Jak_rpt2"/>
    <property type="match status" value="1"/>
</dbReference>
<dbReference type="PRINTS" id="PR00109">
    <property type="entry name" value="TYRKINASE"/>
</dbReference>
<reference evidence="18" key="2">
    <citation type="submission" date="2023-03" db="EMBL/GenBank/DDBJ databases">
        <authorList>
            <consortium name="Wellcome Sanger Institute Data Sharing"/>
        </authorList>
    </citation>
    <scope>NUCLEOTIDE SEQUENCE [LARGE SCALE GENOMIC DNA]</scope>
</reference>
<dbReference type="InterPro" id="IPR019749">
    <property type="entry name" value="Band_41_domain"/>
</dbReference>
<evidence type="ECO:0000256" key="1">
    <source>
        <dbReference type="ARBA" id="ARBA00011903"/>
    </source>
</evidence>
<evidence type="ECO:0000256" key="12">
    <source>
        <dbReference type="PIRSR" id="PIRSR000636-2"/>
    </source>
</evidence>
<evidence type="ECO:0000256" key="10">
    <source>
        <dbReference type="ARBA" id="ARBA00051245"/>
    </source>
</evidence>
<dbReference type="InterPro" id="IPR000719">
    <property type="entry name" value="Prot_kinase_dom"/>
</dbReference>
<dbReference type="InterPro" id="IPR041381">
    <property type="entry name" value="JAK1-3/TYK2_PHL_dom"/>
</dbReference>
<dbReference type="InterPro" id="IPR001245">
    <property type="entry name" value="Ser-Thr/Tyr_kinase_cat_dom"/>
</dbReference>
<dbReference type="FunFam" id="3.30.200.20:FF:000084">
    <property type="entry name" value="Tyrosine-protein kinase"/>
    <property type="match status" value="1"/>
</dbReference>
<evidence type="ECO:0000256" key="6">
    <source>
        <dbReference type="ARBA" id="ARBA00022777"/>
    </source>
</evidence>
<feature type="domain" description="FERM" evidence="16">
    <location>
        <begin position="28"/>
        <end position="359"/>
    </location>
</feature>
<feature type="domain" description="Protein kinase" evidence="15">
    <location>
        <begin position="481"/>
        <end position="741"/>
    </location>
</feature>
<feature type="binding site" evidence="12">
    <location>
        <position position="807"/>
    </location>
    <ligand>
        <name>ATP</name>
        <dbReference type="ChEBI" id="CHEBI:30616"/>
    </ligand>
</feature>
<dbReference type="GO" id="GO:0022407">
    <property type="term" value="P:regulation of cell-cell adhesion"/>
    <property type="evidence" value="ECO:0007669"/>
    <property type="project" value="UniProtKB-ARBA"/>
</dbReference>
<evidence type="ECO:0000256" key="9">
    <source>
        <dbReference type="ARBA" id="ARBA00023137"/>
    </source>
</evidence>
<keyword evidence="9" id="KW-0829">Tyrosine-protein kinase</keyword>
<dbReference type="GO" id="GO:0050865">
    <property type="term" value="P:regulation of cell activation"/>
    <property type="evidence" value="ECO:0007669"/>
    <property type="project" value="UniProtKB-ARBA"/>
</dbReference>
<dbReference type="InterPro" id="IPR020635">
    <property type="entry name" value="Tyr_kinase_cat_dom"/>
</dbReference>
<feature type="active site" description="Proton acceptor" evidence="11">
    <location>
        <position position="901"/>
    </location>
</feature>
<dbReference type="PIRSF" id="PIRSF000636">
    <property type="entry name" value="TyrPK_Jak"/>
    <property type="match status" value="1"/>
</dbReference>
<keyword evidence="18" id="KW-1185">Reference proteome</keyword>
<evidence type="ECO:0000256" key="3">
    <source>
        <dbReference type="ARBA" id="ARBA00022679"/>
    </source>
</evidence>
<dbReference type="GO" id="GO:0060397">
    <property type="term" value="P:growth hormone receptor signaling pathway via JAK-STAT"/>
    <property type="evidence" value="ECO:0007669"/>
    <property type="project" value="TreeGrafter"/>
</dbReference>
<organism evidence="17 18">
    <name type="scientific">Astatotilapia calliptera</name>
    <name type="common">Eastern happy</name>
    <name type="synonym">Chromis callipterus</name>
    <dbReference type="NCBI Taxonomy" id="8154"/>
    <lineage>
        <taxon>Eukaryota</taxon>
        <taxon>Metazoa</taxon>
        <taxon>Chordata</taxon>
        <taxon>Craniata</taxon>
        <taxon>Vertebrata</taxon>
        <taxon>Euteleostomi</taxon>
        <taxon>Actinopterygii</taxon>
        <taxon>Neopterygii</taxon>
        <taxon>Teleostei</taxon>
        <taxon>Neoteleostei</taxon>
        <taxon>Acanthomorphata</taxon>
        <taxon>Ovalentaria</taxon>
        <taxon>Cichlomorphae</taxon>
        <taxon>Cichliformes</taxon>
        <taxon>Cichlidae</taxon>
        <taxon>African cichlids</taxon>
        <taxon>Pseudocrenilabrinae</taxon>
        <taxon>Haplochromini</taxon>
        <taxon>Astatotilapia</taxon>
    </lineage>
</organism>
<dbReference type="AlphaFoldDB" id="A0AAX7T028"/>
<dbReference type="InterPro" id="IPR011993">
    <property type="entry name" value="PH-like_dom_sf"/>
</dbReference>
<comment type="catalytic activity">
    <reaction evidence="10">
        <text>L-tyrosyl-[protein] + ATP = O-phospho-L-tyrosyl-[protein] + ADP + H(+)</text>
        <dbReference type="Rhea" id="RHEA:10596"/>
        <dbReference type="Rhea" id="RHEA-COMP:10136"/>
        <dbReference type="Rhea" id="RHEA-COMP:20101"/>
        <dbReference type="ChEBI" id="CHEBI:15378"/>
        <dbReference type="ChEBI" id="CHEBI:30616"/>
        <dbReference type="ChEBI" id="CHEBI:46858"/>
        <dbReference type="ChEBI" id="CHEBI:61978"/>
        <dbReference type="ChEBI" id="CHEBI:456216"/>
        <dbReference type="EC" id="2.7.10.2"/>
    </reaction>
</comment>
<reference evidence="17" key="4">
    <citation type="submission" date="2025-09" db="UniProtKB">
        <authorList>
            <consortium name="Ensembl"/>
        </authorList>
    </citation>
    <scope>IDENTIFICATION</scope>
</reference>
<dbReference type="PROSITE" id="PS50057">
    <property type="entry name" value="FERM_3"/>
    <property type="match status" value="1"/>
</dbReference>
<dbReference type="SMART" id="SM00219">
    <property type="entry name" value="TyrKc"/>
    <property type="match status" value="2"/>
</dbReference>
<dbReference type="InterPro" id="IPR036860">
    <property type="entry name" value="SH2_dom_sf"/>
</dbReference>
<dbReference type="GO" id="GO:0004715">
    <property type="term" value="F:non-membrane spanning protein tyrosine kinase activity"/>
    <property type="evidence" value="ECO:0007669"/>
    <property type="project" value="UniProtKB-EC"/>
</dbReference>
<evidence type="ECO:0000256" key="5">
    <source>
        <dbReference type="ARBA" id="ARBA00022741"/>
    </source>
</evidence>
<evidence type="ECO:0000256" key="8">
    <source>
        <dbReference type="ARBA" id="ARBA00022999"/>
    </source>
</evidence>
<evidence type="ECO:0000313" key="17">
    <source>
        <dbReference type="Ensembl" id="ENSACLP00000050224.1"/>
    </source>
</evidence>
<accession>A0AAX7T028</accession>
<dbReference type="GO" id="GO:0005524">
    <property type="term" value="F:ATP binding"/>
    <property type="evidence" value="ECO:0007669"/>
    <property type="project" value="UniProtKB-UniRule"/>
</dbReference>
<keyword evidence="8" id="KW-0727">SH2 domain</keyword>
<dbReference type="InterPro" id="IPR016251">
    <property type="entry name" value="Tyr_kinase_non-rcpt_Jak/Tyk2"/>
</dbReference>
<dbReference type="Pfam" id="PF21990">
    <property type="entry name" value="SH2_1"/>
    <property type="match status" value="1"/>
</dbReference>
<evidence type="ECO:0000256" key="4">
    <source>
        <dbReference type="ARBA" id="ARBA00022737"/>
    </source>
</evidence>
<dbReference type="PANTHER" id="PTHR45807:SF3">
    <property type="entry name" value="TYROSINE-PROTEIN KINASE JAK3"/>
    <property type="match status" value="1"/>
</dbReference>
<keyword evidence="4" id="KW-0677">Repeat</keyword>
<reference evidence="17 18" key="1">
    <citation type="submission" date="2018-05" db="EMBL/GenBank/DDBJ databases">
        <authorList>
            <person name="Datahose"/>
        </authorList>
    </citation>
    <scope>NUCLEOTIDE SEQUENCE</scope>
</reference>
<dbReference type="InterPro" id="IPR017441">
    <property type="entry name" value="Protein_kinase_ATP_BS"/>
</dbReference>
<keyword evidence="2" id="KW-0597">Phosphoprotein</keyword>
<feature type="domain" description="Protein kinase" evidence="15">
    <location>
        <begin position="774"/>
        <end position="1052"/>
    </location>
</feature>
<dbReference type="Gene3D" id="3.30.200.20">
    <property type="entry name" value="Phosphorylase Kinase, domain 1"/>
    <property type="match status" value="2"/>
</dbReference>
<evidence type="ECO:0000259" key="15">
    <source>
        <dbReference type="PROSITE" id="PS50011"/>
    </source>
</evidence>
<evidence type="ECO:0000313" key="18">
    <source>
        <dbReference type="Proteomes" id="UP000265100"/>
    </source>
</evidence>
<feature type="binding site" evidence="13">
    <location>
        <position position="808"/>
    </location>
    <ligand>
        <name>ATP</name>
        <dbReference type="ChEBI" id="CHEBI:30616"/>
    </ligand>
</feature>
<dbReference type="Ensembl" id="ENSACLT00000075520.1">
    <property type="protein sequence ID" value="ENSACLP00000050224.1"/>
    <property type="gene ID" value="ENSACLG00000024815.2"/>
</dbReference>
<dbReference type="Gene3D" id="1.10.510.10">
    <property type="entry name" value="Transferase(Phosphotransferase) domain 1"/>
    <property type="match status" value="2"/>
</dbReference>
<dbReference type="InterPro" id="IPR041046">
    <property type="entry name" value="FERM_F2"/>
</dbReference>
<evidence type="ECO:0000256" key="11">
    <source>
        <dbReference type="PIRSR" id="PIRSR000636-1"/>
    </source>
</evidence>
<dbReference type="InterPro" id="IPR008266">
    <property type="entry name" value="Tyr_kinase_AS"/>
</dbReference>
<feature type="binding site" evidence="12">
    <location>
        <begin position="780"/>
        <end position="788"/>
    </location>
    <ligand>
        <name>ATP</name>
        <dbReference type="ChEBI" id="CHEBI:30616"/>
    </ligand>
</feature>
<dbReference type="GO" id="GO:0007259">
    <property type="term" value="P:cell surface receptor signaling pathway via JAK-STAT"/>
    <property type="evidence" value="ECO:0007669"/>
    <property type="project" value="TreeGrafter"/>
</dbReference>
<dbReference type="EC" id="2.7.10.2" evidence="1"/>
<feature type="region of interest" description="Disordered" evidence="14">
    <location>
        <begin position="1"/>
        <end position="27"/>
    </location>
</feature>
<evidence type="ECO:0000256" key="7">
    <source>
        <dbReference type="ARBA" id="ARBA00022840"/>
    </source>
</evidence>
<dbReference type="PROSITE" id="PS00109">
    <property type="entry name" value="PROTEIN_KINASE_TYR"/>
    <property type="match status" value="1"/>
</dbReference>
<dbReference type="Proteomes" id="UP000265100">
    <property type="component" value="Chromosome 15"/>
</dbReference>
<dbReference type="Gene3D" id="2.30.29.30">
    <property type="entry name" value="Pleckstrin-homology domain (PH domain)/Phosphotyrosine-binding domain (PTB)"/>
    <property type="match status" value="1"/>
</dbReference>
<dbReference type="PROSITE" id="PS50011">
    <property type="entry name" value="PROTEIN_KINASE_DOM"/>
    <property type="match status" value="2"/>
</dbReference>
<dbReference type="GeneTree" id="ENSGT00940000166579"/>
<dbReference type="Pfam" id="PF18377">
    <property type="entry name" value="FERM_F2"/>
    <property type="match status" value="1"/>
</dbReference>
<dbReference type="PRINTS" id="PR01823">
    <property type="entry name" value="JANUSKINASE"/>
</dbReference>
<evidence type="ECO:0000256" key="2">
    <source>
        <dbReference type="ARBA" id="ARBA00022553"/>
    </source>
</evidence>
<sequence>MDLSEEESTPLVIRDRGGSQRSSSSTVPNLQVNFFPVKKEATTLQITSGQISAENVCIQAGKKCGILPVYLSLFGLASEDLSFWYPPSHMFDTDENLKVHFRVRYFFGNWFGQEPRSSYRYSLTRDRISPVLDYSVIDYLFAQVNKAGIAPPLTLQEECLGLAVLDLWRMAKERNQSVRELCKTVSYKSCLPMSHRHDIQKRNRLDRYRIRNTLKRFLKKLGNCSVDECSLKLKYLIELSGIEPSVGTETFQVNHSSSHPKSDFSLVRVTGETGIQTAGSINNSQVLSRVEWQTFCDFQEIIDISIQRVCHEQVPQDSRMVTITRKDDSCLEVKFQSLKEALSFVSLVDGYFRLTTDSSHFFCQDIAPPSILEGIKNHCHGPITCCLDSYCLINKNEHYSLFGVQKSFSSLRELTSHYQHNKLLLAEVPVKLTCCCPPRPKELTNLIIIRNCSSVEAPGSPTTERNKFSHIQFHMIKYEDLSCDESLGQGSFTRIFKGKKIDIHDGEKRVTEVLLKELDATHKNCWESFFEAASLMSQIAHRHLLLVYGVSVHGAKNIMVQEYVKYGALDLYLKRGRSVSVSWKLDVAKQLASALNFLEEKNIVHGNICAKNLLLAREGDPSQGSSPFIKLSDPGIIVVSPVILDRIPWVAPEVLGAPEKLTLECDKWSFGATVWEIFNNGNSLLRVLHDPSKLIQFYESFQQLPPSQWTELADLISQCMDYQADFRPSCRSIIRQLNSLITSGKDAYHTVLSPVCRSYSHPQHDQTLFEERYLRYISPLGKGNFGSVELCRYDPLGDNTGELVAVKKLQSNKQSNLEDFQKEVNTLHVLHCDYIVKYKGVCYSMGRLSMSLVMEYLPYGSLIGYLEKNKHNINTRRMLLFASQICKGMEYLQSLRYVHRDLAARNILVASETLVKIADFGLTKVIPHNKDYYRVTQPGESPIFWYAPESITESRFSQKSDVWSFGVVLHEIFSYCDISFNPKRLYMQEIGHNVLGTSISVHLANLLKGNWRLPPPLNCPPKVYLMMRQCWAHDFDERPFFSNLGNEIETMVQDERENSKG</sequence>
<dbReference type="Pfam" id="PF07714">
    <property type="entry name" value="PK_Tyr_Ser-Thr"/>
    <property type="match status" value="2"/>
</dbReference>
<dbReference type="GO" id="GO:0005131">
    <property type="term" value="F:growth hormone receptor binding"/>
    <property type="evidence" value="ECO:0007669"/>
    <property type="project" value="TreeGrafter"/>
</dbReference>
<dbReference type="GO" id="GO:0019221">
    <property type="term" value="P:cytokine-mediated signaling pathway"/>
    <property type="evidence" value="ECO:0007669"/>
    <property type="project" value="TreeGrafter"/>
</dbReference>
<dbReference type="GO" id="GO:0016020">
    <property type="term" value="C:membrane"/>
    <property type="evidence" value="ECO:0007669"/>
    <property type="project" value="InterPro"/>
</dbReference>
<dbReference type="SUPFAM" id="SSF50729">
    <property type="entry name" value="PH domain-like"/>
    <property type="match status" value="1"/>
</dbReference>
<dbReference type="GO" id="GO:0030154">
    <property type="term" value="P:cell differentiation"/>
    <property type="evidence" value="ECO:0007669"/>
    <property type="project" value="TreeGrafter"/>
</dbReference>
<dbReference type="InterPro" id="IPR000980">
    <property type="entry name" value="SH2"/>
</dbReference>
<dbReference type="FunFam" id="1.10.510.10:FF:000114">
    <property type="entry name" value="Tyrosine-protein kinase JAK2"/>
    <property type="match status" value="1"/>
</dbReference>
<dbReference type="GO" id="GO:0035556">
    <property type="term" value="P:intracellular signal transduction"/>
    <property type="evidence" value="ECO:0007669"/>
    <property type="project" value="InterPro"/>
</dbReference>
<name>A0AAX7T028_ASTCA</name>
<dbReference type="InterPro" id="IPR000299">
    <property type="entry name" value="FERM_domain"/>
</dbReference>
<dbReference type="InterPro" id="IPR041155">
    <property type="entry name" value="FERM_F1"/>
</dbReference>
<dbReference type="PROSITE" id="PS00107">
    <property type="entry name" value="PROTEIN_KINASE_ATP"/>
    <property type="match status" value="1"/>
</dbReference>
<dbReference type="SUPFAM" id="SSF55550">
    <property type="entry name" value="SH2 domain"/>
    <property type="match status" value="1"/>
</dbReference>
<dbReference type="SUPFAM" id="SSF56112">
    <property type="entry name" value="Protein kinase-like (PK-like)"/>
    <property type="match status" value="2"/>
</dbReference>
<proteinExistence type="predicted"/>
<dbReference type="Pfam" id="PF17887">
    <property type="entry name" value="Jak1_Phl"/>
    <property type="match status" value="1"/>
</dbReference>